<dbReference type="AlphaFoldDB" id="A0A1R1XSU2"/>
<accession>A0A1R1XSU2</accession>
<organism evidence="2 3">
    <name type="scientific">Smittium culicis</name>
    <dbReference type="NCBI Taxonomy" id="133412"/>
    <lineage>
        <taxon>Eukaryota</taxon>
        <taxon>Fungi</taxon>
        <taxon>Fungi incertae sedis</taxon>
        <taxon>Zoopagomycota</taxon>
        <taxon>Kickxellomycotina</taxon>
        <taxon>Harpellomycetes</taxon>
        <taxon>Harpellales</taxon>
        <taxon>Legeriomycetaceae</taxon>
        <taxon>Smittium</taxon>
    </lineage>
</organism>
<evidence type="ECO:0000313" key="3">
    <source>
        <dbReference type="Proteomes" id="UP000187283"/>
    </source>
</evidence>
<evidence type="ECO:0000256" key="1">
    <source>
        <dbReference type="SAM" id="MobiDB-lite"/>
    </source>
</evidence>
<feature type="compositionally biased region" description="Polar residues" evidence="1">
    <location>
        <begin position="75"/>
        <end position="91"/>
    </location>
</feature>
<gene>
    <name evidence="2" type="ORF">AYI70_g5813</name>
</gene>
<reference evidence="2 3" key="1">
    <citation type="submission" date="2017-01" db="EMBL/GenBank/DDBJ databases">
        <authorList>
            <person name="Mah S.A."/>
            <person name="Swanson W.J."/>
            <person name="Moy G.W."/>
            <person name="Vacquier V.D."/>
        </authorList>
    </citation>
    <scope>NUCLEOTIDE SEQUENCE [LARGE SCALE GENOMIC DNA]</scope>
    <source>
        <strain evidence="2 3">GSMNP</strain>
    </source>
</reference>
<evidence type="ECO:0000313" key="2">
    <source>
        <dbReference type="EMBL" id="OMJ17688.1"/>
    </source>
</evidence>
<feature type="region of interest" description="Disordered" evidence="1">
    <location>
        <begin position="75"/>
        <end position="107"/>
    </location>
</feature>
<dbReference type="EMBL" id="LSSN01001969">
    <property type="protein sequence ID" value="OMJ17688.1"/>
    <property type="molecule type" value="Genomic_DNA"/>
</dbReference>
<proteinExistence type="predicted"/>
<sequence length="107" mass="11667">MDLITFSAIEKRPKSRALGSKIASKSVASYEDVISLGFWSTEVMKTYYYCLKSKLQLFSVTRNPNGSLKLITKAATTAESNSRNRKSTASQDFAEGMTAVGGGLSRD</sequence>
<comment type="caution">
    <text evidence="2">The sequence shown here is derived from an EMBL/GenBank/DDBJ whole genome shotgun (WGS) entry which is preliminary data.</text>
</comment>
<protein>
    <submittedName>
        <fullName evidence="2">Uncharacterized protein</fullName>
    </submittedName>
</protein>
<keyword evidence="3" id="KW-1185">Reference proteome</keyword>
<dbReference type="Proteomes" id="UP000187283">
    <property type="component" value="Unassembled WGS sequence"/>
</dbReference>
<name>A0A1R1XSU2_9FUNG</name>